<dbReference type="SMART" id="SM00382">
    <property type="entry name" value="AAA"/>
    <property type="match status" value="1"/>
</dbReference>
<dbReference type="GO" id="GO:0016887">
    <property type="term" value="F:ATP hydrolysis activity"/>
    <property type="evidence" value="ECO:0007669"/>
    <property type="project" value="InterPro"/>
</dbReference>
<proteinExistence type="predicted"/>
<keyword evidence="7 8" id="KW-0472">Membrane</keyword>
<comment type="subcellular location">
    <subcellularLocation>
        <location evidence="1">Membrane</location>
        <topology evidence="1">Multi-pass membrane protein</topology>
    </subcellularLocation>
</comment>
<evidence type="ECO:0000256" key="6">
    <source>
        <dbReference type="ARBA" id="ARBA00022989"/>
    </source>
</evidence>
<feature type="transmembrane region" description="Helical" evidence="8">
    <location>
        <begin position="578"/>
        <end position="598"/>
    </location>
</feature>
<evidence type="ECO:0000313" key="11">
    <source>
        <dbReference type="Proteomes" id="UP000664521"/>
    </source>
</evidence>
<name>A0A8H3IFF4_9LECA</name>
<dbReference type="Pfam" id="PF19055">
    <property type="entry name" value="ABC2_membrane_7"/>
    <property type="match status" value="2"/>
</dbReference>
<gene>
    <name evidence="10" type="ORF">HETSPECPRED_006238</name>
</gene>
<dbReference type="PANTHER" id="PTHR48041:SF91">
    <property type="entry name" value="ABC TRANSPORTER G FAMILY MEMBER 28"/>
    <property type="match status" value="1"/>
</dbReference>
<dbReference type="PROSITE" id="PS50893">
    <property type="entry name" value="ABC_TRANSPORTER_2"/>
    <property type="match status" value="1"/>
</dbReference>
<sequence>MSFLPLGMLLFLDILMIVFVIWNNIRFRGDKSKKTSGKAKSRRSFLKRAVTSLGAEQRARQYESLEDNEFAMTPRIMRVDTGFGGEVPVAFDPDDDEFGVDKKPSSDLQLFIRSMSRCIGATNFGLSFEFENLAFHPKKSIKPILSEVTGKIERGTLSGVMGASGAGKSTFVNVLMGKQNHTGGTTKVNGVAGNISKYKKIIGYVPQDDIVLPELTVRENILHSARIRLPSNWSDSEIQGHVDILISCLQLAHVKDSFVGSAAAPVISGGQRKRVSIGMELAALPMALFLDEPTSGLDATSAASIMTTLKELSRLGITIVSIIHQPRHEIFESLDNLLLFGAGRMIYQGPENRVQDYFEDVGFRFPKHGNPADVIMDIIAGQGSLYKPSGDTDIVHLIEHWKNRELNLRNHANIQSVSTNETLALRKTIRQRGAPWYRQIYYCFLRSILQQYRFKASFFAELGVGALAGFLIGLAELSQDGINFRGLFLKPYELLSSATDYSDVPQMSLLVGLSIGLTASSPGVKIFGEEKLTYWREAASGHNRFAYYMGKVLSTIPRMLLANLHFSILFYLLTTPRISWAAAFTANLLYFWCIYGLASCISMITRREDGPLLAVMLSLIVGVLNGMSPSLRQVRIWRLQWLWRASPGTWLAEGYFDQNIGPLDYLYQIDIAADYMGYIVGQFHLDLGMLMVIGTVCRVLAFGLMRVMNRHKQK</sequence>
<dbReference type="InterPro" id="IPR003439">
    <property type="entry name" value="ABC_transporter-like_ATP-bd"/>
</dbReference>
<reference evidence="10" key="1">
    <citation type="submission" date="2021-03" db="EMBL/GenBank/DDBJ databases">
        <authorList>
            <person name="Tagirdzhanova G."/>
        </authorList>
    </citation>
    <scope>NUCLEOTIDE SEQUENCE</scope>
</reference>
<keyword evidence="4" id="KW-0547">Nucleotide-binding</keyword>
<evidence type="ECO:0000256" key="7">
    <source>
        <dbReference type="ARBA" id="ARBA00023136"/>
    </source>
</evidence>
<dbReference type="GO" id="GO:0016020">
    <property type="term" value="C:membrane"/>
    <property type="evidence" value="ECO:0007669"/>
    <property type="project" value="UniProtKB-SubCell"/>
</dbReference>
<dbReference type="Gene3D" id="3.40.50.300">
    <property type="entry name" value="P-loop containing nucleotide triphosphate hydrolases"/>
    <property type="match status" value="1"/>
</dbReference>
<feature type="transmembrane region" description="Helical" evidence="8">
    <location>
        <begin position="6"/>
        <end position="25"/>
    </location>
</feature>
<dbReference type="InterPro" id="IPR043926">
    <property type="entry name" value="ABCG_dom"/>
</dbReference>
<evidence type="ECO:0000256" key="3">
    <source>
        <dbReference type="ARBA" id="ARBA00022692"/>
    </source>
</evidence>
<dbReference type="InterPro" id="IPR027417">
    <property type="entry name" value="P-loop_NTPase"/>
</dbReference>
<dbReference type="SUPFAM" id="SSF52540">
    <property type="entry name" value="P-loop containing nucleoside triphosphate hydrolases"/>
    <property type="match status" value="1"/>
</dbReference>
<dbReference type="GO" id="GO:0140359">
    <property type="term" value="F:ABC-type transporter activity"/>
    <property type="evidence" value="ECO:0007669"/>
    <property type="project" value="InterPro"/>
</dbReference>
<evidence type="ECO:0000256" key="4">
    <source>
        <dbReference type="ARBA" id="ARBA00022741"/>
    </source>
</evidence>
<feature type="transmembrane region" description="Helical" evidence="8">
    <location>
        <begin position="687"/>
        <end position="708"/>
    </location>
</feature>
<dbReference type="PANTHER" id="PTHR48041">
    <property type="entry name" value="ABC TRANSPORTER G FAMILY MEMBER 28"/>
    <property type="match status" value="1"/>
</dbReference>
<protein>
    <recommendedName>
        <fullName evidence="9">ABC transporter domain-containing protein</fullName>
    </recommendedName>
</protein>
<keyword evidence="2" id="KW-0813">Transport</keyword>
<accession>A0A8H3IFF4</accession>
<dbReference type="Pfam" id="PF00005">
    <property type="entry name" value="ABC_tran"/>
    <property type="match status" value="1"/>
</dbReference>
<dbReference type="AlphaFoldDB" id="A0A8H3IFF4"/>
<dbReference type="InterPro" id="IPR003593">
    <property type="entry name" value="AAA+_ATPase"/>
</dbReference>
<dbReference type="EMBL" id="CAJPDS010000040">
    <property type="protein sequence ID" value="CAF9926047.1"/>
    <property type="molecule type" value="Genomic_DNA"/>
</dbReference>
<dbReference type="PROSITE" id="PS00211">
    <property type="entry name" value="ABC_TRANSPORTER_1"/>
    <property type="match status" value="1"/>
</dbReference>
<feature type="transmembrane region" description="Helical" evidence="8">
    <location>
        <begin position="610"/>
        <end position="628"/>
    </location>
</feature>
<keyword evidence="6 8" id="KW-1133">Transmembrane helix</keyword>
<dbReference type="InterPro" id="IPR050352">
    <property type="entry name" value="ABCG_transporters"/>
</dbReference>
<dbReference type="CDD" id="cd03213">
    <property type="entry name" value="ABCG_EPDR"/>
    <property type="match status" value="1"/>
</dbReference>
<evidence type="ECO:0000313" key="10">
    <source>
        <dbReference type="EMBL" id="CAF9926047.1"/>
    </source>
</evidence>
<dbReference type="OrthoDB" id="66620at2759"/>
<comment type="caution">
    <text evidence="10">The sequence shown here is derived from an EMBL/GenBank/DDBJ whole genome shotgun (WGS) entry which is preliminary data.</text>
</comment>
<feature type="transmembrane region" description="Helical" evidence="8">
    <location>
        <begin position="456"/>
        <end position="475"/>
    </location>
</feature>
<keyword evidence="5" id="KW-0067">ATP-binding</keyword>
<keyword evidence="11" id="KW-1185">Reference proteome</keyword>
<feature type="transmembrane region" description="Helical" evidence="8">
    <location>
        <begin position="507"/>
        <end position="527"/>
    </location>
</feature>
<evidence type="ECO:0000259" key="9">
    <source>
        <dbReference type="PROSITE" id="PS50893"/>
    </source>
</evidence>
<evidence type="ECO:0000256" key="2">
    <source>
        <dbReference type="ARBA" id="ARBA00022448"/>
    </source>
</evidence>
<dbReference type="FunFam" id="3.40.50.300:FF:000367">
    <property type="entry name" value="ABC transporter G family member 24"/>
    <property type="match status" value="1"/>
</dbReference>
<dbReference type="InterPro" id="IPR017871">
    <property type="entry name" value="ABC_transporter-like_CS"/>
</dbReference>
<evidence type="ECO:0000256" key="5">
    <source>
        <dbReference type="ARBA" id="ARBA00022840"/>
    </source>
</evidence>
<feature type="transmembrane region" description="Helical" evidence="8">
    <location>
        <begin position="548"/>
        <end position="572"/>
    </location>
</feature>
<dbReference type="Proteomes" id="UP000664521">
    <property type="component" value="Unassembled WGS sequence"/>
</dbReference>
<organism evidence="10 11">
    <name type="scientific">Heterodermia speciosa</name>
    <dbReference type="NCBI Taxonomy" id="116794"/>
    <lineage>
        <taxon>Eukaryota</taxon>
        <taxon>Fungi</taxon>
        <taxon>Dikarya</taxon>
        <taxon>Ascomycota</taxon>
        <taxon>Pezizomycotina</taxon>
        <taxon>Lecanoromycetes</taxon>
        <taxon>OSLEUM clade</taxon>
        <taxon>Lecanoromycetidae</taxon>
        <taxon>Caliciales</taxon>
        <taxon>Physciaceae</taxon>
        <taxon>Heterodermia</taxon>
    </lineage>
</organism>
<dbReference type="GO" id="GO:0005524">
    <property type="term" value="F:ATP binding"/>
    <property type="evidence" value="ECO:0007669"/>
    <property type="project" value="UniProtKB-KW"/>
</dbReference>
<evidence type="ECO:0000256" key="8">
    <source>
        <dbReference type="SAM" id="Phobius"/>
    </source>
</evidence>
<evidence type="ECO:0000256" key="1">
    <source>
        <dbReference type="ARBA" id="ARBA00004141"/>
    </source>
</evidence>
<keyword evidence="3 8" id="KW-0812">Transmembrane</keyword>
<feature type="domain" description="ABC transporter" evidence="9">
    <location>
        <begin position="128"/>
        <end position="367"/>
    </location>
</feature>